<evidence type="ECO:0000313" key="3">
    <source>
        <dbReference type="EMBL" id="KAB8338943.1"/>
    </source>
</evidence>
<keyword evidence="2" id="KW-0472">Membrane</keyword>
<keyword evidence="2" id="KW-1133">Transmembrane helix</keyword>
<organism evidence="3 4">
    <name type="scientific">Carpinus fangiana</name>
    <dbReference type="NCBI Taxonomy" id="176857"/>
    <lineage>
        <taxon>Eukaryota</taxon>
        <taxon>Viridiplantae</taxon>
        <taxon>Streptophyta</taxon>
        <taxon>Embryophyta</taxon>
        <taxon>Tracheophyta</taxon>
        <taxon>Spermatophyta</taxon>
        <taxon>Magnoliopsida</taxon>
        <taxon>eudicotyledons</taxon>
        <taxon>Gunneridae</taxon>
        <taxon>Pentapetalae</taxon>
        <taxon>rosids</taxon>
        <taxon>fabids</taxon>
        <taxon>Fagales</taxon>
        <taxon>Betulaceae</taxon>
        <taxon>Carpinus</taxon>
    </lineage>
</organism>
<dbReference type="OrthoDB" id="544298at2759"/>
<protein>
    <submittedName>
        <fullName evidence="3">Uncharacterized protein</fullName>
    </submittedName>
</protein>
<gene>
    <name evidence="3" type="ORF">FH972_021883</name>
</gene>
<dbReference type="EMBL" id="VIBQ01000010">
    <property type="protein sequence ID" value="KAB8338943.1"/>
    <property type="molecule type" value="Genomic_DNA"/>
</dbReference>
<dbReference type="PANTHER" id="PTHR38636:SF1">
    <property type="entry name" value="CHLORIDE CHANNEL PROTEIN CLC-D"/>
    <property type="match status" value="1"/>
</dbReference>
<dbReference type="PANTHER" id="PTHR38636">
    <property type="entry name" value="PROTEIN CBG20488"/>
    <property type="match status" value="1"/>
</dbReference>
<evidence type="ECO:0000256" key="2">
    <source>
        <dbReference type="SAM" id="Phobius"/>
    </source>
</evidence>
<keyword evidence="4" id="KW-1185">Reference proteome</keyword>
<accession>A0A5N6KR59</accession>
<reference evidence="3 4" key="1">
    <citation type="submission" date="2019-06" db="EMBL/GenBank/DDBJ databases">
        <title>A chromosomal-level reference genome of Carpinus fangiana (Coryloideae, Betulaceae).</title>
        <authorList>
            <person name="Yang X."/>
            <person name="Wang Z."/>
            <person name="Zhang L."/>
            <person name="Hao G."/>
            <person name="Liu J."/>
            <person name="Yang Y."/>
        </authorList>
    </citation>
    <scope>NUCLEOTIDE SEQUENCE [LARGE SCALE GENOMIC DNA]</scope>
    <source>
        <strain evidence="3">Cfa_2016G</strain>
        <tissue evidence="3">Leaf</tissue>
    </source>
</reference>
<feature type="transmembrane region" description="Helical" evidence="2">
    <location>
        <begin position="225"/>
        <end position="246"/>
    </location>
</feature>
<dbReference type="Proteomes" id="UP000327013">
    <property type="component" value="Unassembled WGS sequence"/>
</dbReference>
<evidence type="ECO:0000313" key="4">
    <source>
        <dbReference type="Proteomes" id="UP000327013"/>
    </source>
</evidence>
<name>A0A5N6KR59_9ROSI</name>
<dbReference type="AlphaFoldDB" id="A0A5N6KR59"/>
<evidence type="ECO:0000256" key="1">
    <source>
        <dbReference type="SAM" id="MobiDB-lite"/>
    </source>
</evidence>
<comment type="caution">
    <text evidence="3">The sequence shown here is derived from an EMBL/GenBank/DDBJ whole genome shotgun (WGS) entry which is preliminary data.</text>
</comment>
<feature type="region of interest" description="Disordered" evidence="1">
    <location>
        <begin position="122"/>
        <end position="145"/>
    </location>
</feature>
<sequence>MLIITEDEALHGLAGTRSRHVGPPNDWVSDGAQLEGDQAANQDLSSYSAGRPFVRPVTRTMYRYSRLSMLNGTSYAEDQPLPKLILTSHVLHRGFQAGAFVGLLVGTARPSVSFLLTSSASRTQNVSSPGSPKLAPTNPSPQTPRVKLLPSTNSLLKGSARGAITGTAFLSVGLTARMWGREEVEWADRSWRLLHNEGQVEVDDWSFIATAFGALFGATRVGPKIMMTIGGAALGNVAGVVGYMGWRYGMMGGSR</sequence>
<proteinExistence type="predicted"/>
<keyword evidence="2" id="KW-0812">Transmembrane</keyword>
<dbReference type="Pfam" id="PF08560">
    <property type="entry name" value="DUF1757"/>
    <property type="match status" value="1"/>
</dbReference>
<dbReference type="InterPro" id="IPR013869">
    <property type="entry name" value="DUF1757"/>
</dbReference>